<evidence type="ECO:0000313" key="2">
    <source>
        <dbReference type="EMBL" id="CAA9561599.1"/>
    </source>
</evidence>
<feature type="compositionally biased region" description="Basic and acidic residues" evidence="1">
    <location>
        <begin position="20"/>
        <end position="37"/>
    </location>
</feature>
<name>A0A6J4UW22_9BACT</name>
<gene>
    <name evidence="2" type="ORF">AVDCRST_MAG49-2480</name>
</gene>
<organism evidence="2">
    <name type="scientific">uncultured Thermomicrobiales bacterium</name>
    <dbReference type="NCBI Taxonomy" id="1645740"/>
    <lineage>
        <taxon>Bacteria</taxon>
        <taxon>Pseudomonadati</taxon>
        <taxon>Thermomicrobiota</taxon>
        <taxon>Thermomicrobia</taxon>
        <taxon>Thermomicrobiales</taxon>
        <taxon>environmental samples</taxon>
    </lineage>
</organism>
<reference evidence="2" key="1">
    <citation type="submission" date="2020-02" db="EMBL/GenBank/DDBJ databases">
        <authorList>
            <person name="Meier V. D."/>
        </authorList>
    </citation>
    <scope>NUCLEOTIDE SEQUENCE</scope>
    <source>
        <strain evidence="2">AVDCRST_MAG49</strain>
    </source>
</reference>
<sequence length="37" mass="4336">MSWQAPTARRQRSIPGGRWCDPRRARREDKLHQGFGA</sequence>
<dbReference type="AlphaFoldDB" id="A0A6J4UW22"/>
<dbReference type="EMBL" id="CADCWG010000167">
    <property type="protein sequence ID" value="CAA9561599.1"/>
    <property type="molecule type" value="Genomic_DNA"/>
</dbReference>
<protein>
    <submittedName>
        <fullName evidence="2">Uncharacterized protein</fullName>
    </submittedName>
</protein>
<proteinExistence type="predicted"/>
<evidence type="ECO:0000256" key="1">
    <source>
        <dbReference type="SAM" id="MobiDB-lite"/>
    </source>
</evidence>
<feature type="region of interest" description="Disordered" evidence="1">
    <location>
        <begin position="1"/>
        <end position="37"/>
    </location>
</feature>
<accession>A0A6J4UW22</accession>